<evidence type="ECO:0000256" key="5">
    <source>
        <dbReference type="ARBA" id="ARBA00023180"/>
    </source>
</evidence>
<dbReference type="SUPFAM" id="SSF82866">
    <property type="entry name" value="Multidrug efflux transporter AcrB transmembrane domain"/>
    <property type="match status" value="2"/>
</dbReference>
<keyword evidence="5" id="KW-0325">Glycoprotein</keyword>
<dbReference type="SUPFAM" id="SSF56349">
    <property type="entry name" value="DNA breaking-rejoining enzymes"/>
    <property type="match status" value="1"/>
</dbReference>
<feature type="non-terminal residue" evidence="7">
    <location>
        <position position="1415"/>
    </location>
</feature>
<name>A0A6S7I8D2_PARCT</name>
<dbReference type="Pfam" id="PF18701">
    <property type="entry name" value="DUF5641"/>
    <property type="match status" value="1"/>
</dbReference>
<dbReference type="Proteomes" id="UP001152795">
    <property type="component" value="Unassembled WGS sequence"/>
</dbReference>
<dbReference type="GO" id="GO:0022857">
    <property type="term" value="F:transmembrane transporter activity"/>
    <property type="evidence" value="ECO:0007669"/>
    <property type="project" value="TreeGrafter"/>
</dbReference>
<dbReference type="InterPro" id="IPR011010">
    <property type="entry name" value="DNA_brk_join_enz"/>
</dbReference>
<proteinExistence type="inferred from homology"/>
<dbReference type="InterPro" id="IPR052081">
    <property type="entry name" value="Dispatched_Hh_regulator"/>
</dbReference>
<dbReference type="Gene3D" id="3.30.420.10">
    <property type="entry name" value="Ribonuclease H-like superfamily/Ribonuclease H"/>
    <property type="match status" value="1"/>
</dbReference>
<protein>
    <submittedName>
        <fullName evidence="7">Dispatched homolog 1</fullName>
    </submittedName>
</protein>
<dbReference type="Gene3D" id="1.20.1640.10">
    <property type="entry name" value="Multidrug efflux transporter AcrB transmembrane domain"/>
    <property type="match status" value="2"/>
</dbReference>
<dbReference type="PANTHER" id="PTHR45951">
    <property type="entry name" value="PROTEIN DISPATCHED-RELATED"/>
    <property type="match status" value="1"/>
</dbReference>
<evidence type="ECO:0000256" key="6">
    <source>
        <dbReference type="ARBA" id="ARBA00038046"/>
    </source>
</evidence>
<dbReference type="GO" id="GO:0003677">
    <property type="term" value="F:DNA binding"/>
    <property type="evidence" value="ECO:0007669"/>
    <property type="project" value="InterPro"/>
</dbReference>
<dbReference type="InterPro" id="IPR040676">
    <property type="entry name" value="DUF5641"/>
</dbReference>
<dbReference type="SUPFAM" id="SSF53098">
    <property type="entry name" value="Ribonuclease H-like"/>
    <property type="match status" value="1"/>
</dbReference>
<evidence type="ECO:0000313" key="7">
    <source>
        <dbReference type="EMBL" id="CAB4013427.1"/>
    </source>
</evidence>
<keyword evidence="8" id="KW-1185">Reference proteome</keyword>
<keyword evidence="3" id="KW-1133">Transmembrane helix</keyword>
<gene>
    <name evidence="7" type="ORF">PACLA_8A070871</name>
</gene>
<organism evidence="7 8">
    <name type="scientific">Paramuricea clavata</name>
    <name type="common">Red gorgonian</name>
    <name type="synonym">Violescent sea-whip</name>
    <dbReference type="NCBI Taxonomy" id="317549"/>
    <lineage>
        <taxon>Eukaryota</taxon>
        <taxon>Metazoa</taxon>
        <taxon>Cnidaria</taxon>
        <taxon>Anthozoa</taxon>
        <taxon>Octocorallia</taxon>
        <taxon>Malacalcyonacea</taxon>
        <taxon>Plexauridae</taxon>
        <taxon>Paramuricea</taxon>
    </lineage>
</organism>
<evidence type="ECO:0000256" key="4">
    <source>
        <dbReference type="ARBA" id="ARBA00023136"/>
    </source>
</evidence>
<evidence type="ECO:0000256" key="3">
    <source>
        <dbReference type="ARBA" id="ARBA00022989"/>
    </source>
</evidence>
<dbReference type="PROSITE" id="PS50156">
    <property type="entry name" value="SSD"/>
    <property type="match status" value="1"/>
</dbReference>
<dbReference type="InterPro" id="IPR036397">
    <property type="entry name" value="RNaseH_sf"/>
</dbReference>
<dbReference type="GO" id="GO:0007224">
    <property type="term" value="P:smoothened signaling pathway"/>
    <property type="evidence" value="ECO:0007669"/>
    <property type="project" value="TreeGrafter"/>
</dbReference>
<keyword evidence="4" id="KW-0472">Membrane</keyword>
<evidence type="ECO:0000256" key="1">
    <source>
        <dbReference type="ARBA" id="ARBA00004141"/>
    </source>
</evidence>
<sequence>MAEKAGLGPNISNHSGRKTMMQTLTNNDVAPTDIVQLSGHKNLQSVTNYSTVSQNQQMKMSRALANLATCKESSTSSISEQKPNREVEHQQQQQAMALFSGAEPELLEEYNNTINDQLEKGVVEEVPPEELGNAENETSGEERPIHYMPHHAVVRKDKDTRKLRVVYDGSAKSDSDGRSLNEFLETGPNFLPHLFDVLDVLSRLANNRITWTFIVERAPWWGGFWERLIKIIKRCLKKIVGRSTLTLEEQNTVLIEIEAVINTRTITYVYDDEESLSYPLTPSQLINGRQITPMPSSEHYELMSTSNVLTKRAKHQRKVLHQFTDQWQKEYLLSLRENATCKSKSKSNRANISVGDIVLVKSDSTKRAFWKLARVEELLVRKDGQIRAARVKVANGERNPVCLRRVIQHLIPLEIRSADEGIADSEEDDKVTTDQLRELEGFEARGTVISDRWRSQLNLFYDEHRGKVTRVPTRCGIKNPIGEQQIGDTPAACNKEQTFTQGKLTAKLVFSTKNGQNLLTAKNLKSICRLENKIVRKYYNFDNHCHKANGTQHCCPSWSIGYYIALLNGNASCLNIDETKVKRTSILLKMCSVFYHNETLKSDCWDFMMNQKRSGRCIQVPDNCTKFNAVYNVLHYLTDKRFLSGGSDSSLFLHYSLVLVPVKVNENFQVGIYKSQLKDRDISDGNVVLSGYEMSELKYAIFNERMLIDLYLAAIAMFFVMIILWLYTRSFLITSVVGLIVVSSLIISYFIYTKVLAMTFFPFLNLLTSVFLVGIAADDAFVYMDVWNQSMHKHEEKLGQPPSNRETRDEELISITADTMKHASLSMFVTSFTTSAAFLASLTSEITSIRLFGLYSGLSILCMFFLMVTWFPAVVILQQKVFSRFTCCSTFCRKLKGICNISTVFDKLMAWHTAFFTNFLPRIVIKLRYFSVVFFVLLAVGSIVVSTVDPGLQLPSSQDFQMFRESHALEKYPLKLKKNFHFETAKRTSFPINLIWGIKATDTGDQFDPSDEGSLNWDDDFDIASQEGQRWIVSLIPRLKKQSFFAKDQKLAFIEEFFVHMSMNCTKNNRICCSDSTFPYNSTTFSECMQQMQCQRIKEIQFSSQSITDGVPIFDARGRLRAMSLKFDSTVAFTWSYDPADNFWMETESWANGEFNEAPSSAKGWFISELQFYDLQKSLSKGTFISMSVSLAIAFGVMLLTTGNVYISVFATLTITCTLGATVGSLVLMGWKLNILESITLSVSVGLSVDFTLHYGVAYVLAVDKTDRKSRVSFSMTGMSSAISMAAFTTFITVMITPICRIIQMYKILYIWDVLDSLLTVYSNDSINEWLFHASSPLPKLRSFKIAHLNITNSEVKISGYDIIRRDRNRNGSGVAMYIRSNISFINRNDLVPEVLEQICAEISKPKSKPFLFPQ</sequence>
<accession>A0A6S7I8D2</accession>
<dbReference type="InterPro" id="IPR012337">
    <property type="entry name" value="RNaseH-like_sf"/>
</dbReference>
<dbReference type="InterPro" id="IPR003392">
    <property type="entry name" value="PTHD_SSD"/>
</dbReference>
<comment type="similarity">
    <text evidence="6">Belongs to the dispatched family.</text>
</comment>
<comment type="subcellular location">
    <subcellularLocation>
        <location evidence="1">Membrane</location>
        <topology evidence="1">Multi-pass membrane protein</topology>
    </subcellularLocation>
</comment>
<reference evidence="7" key="1">
    <citation type="submission" date="2020-04" db="EMBL/GenBank/DDBJ databases">
        <authorList>
            <person name="Alioto T."/>
            <person name="Alioto T."/>
            <person name="Gomez Garrido J."/>
        </authorList>
    </citation>
    <scope>NUCLEOTIDE SEQUENCE</scope>
    <source>
        <strain evidence="7">A484AB</strain>
    </source>
</reference>
<dbReference type="PANTHER" id="PTHR45951:SF3">
    <property type="entry name" value="PROTEIN DISPATCHED"/>
    <property type="match status" value="1"/>
</dbReference>
<evidence type="ECO:0000256" key="2">
    <source>
        <dbReference type="ARBA" id="ARBA00022692"/>
    </source>
</evidence>
<dbReference type="GO" id="GO:0016020">
    <property type="term" value="C:membrane"/>
    <property type="evidence" value="ECO:0007669"/>
    <property type="project" value="UniProtKB-SubCell"/>
</dbReference>
<comment type="caution">
    <text evidence="7">The sequence shown here is derived from an EMBL/GenBank/DDBJ whole genome shotgun (WGS) entry which is preliminary data.</text>
</comment>
<dbReference type="InterPro" id="IPR000731">
    <property type="entry name" value="SSD"/>
</dbReference>
<dbReference type="OrthoDB" id="193905at2759"/>
<dbReference type="EMBL" id="CACRXK020007882">
    <property type="protein sequence ID" value="CAB4013427.1"/>
    <property type="molecule type" value="Genomic_DNA"/>
</dbReference>
<evidence type="ECO:0000313" key="8">
    <source>
        <dbReference type="Proteomes" id="UP001152795"/>
    </source>
</evidence>
<keyword evidence="2" id="KW-0812">Transmembrane</keyword>
<dbReference type="Pfam" id="PF02460">
    <property type="entry name" value="Patched"/>
    <property type="match status" value="1"/>
</dbReference>